<gene>
    <name evidence="3" type="ORF">Tco025E_07684</name>
</gene>
<protein>
    <recommendedName>
        <fullName evidence="2">Leucine-rich domain-containing protein</fullName>
    </recommendedName>
</protein>
<dbReference type="InterPro" id="IPR058820">
    <property type="entry name" value="LRR_16"/>
</dbReference>
<feature type="region of interest" description="Disordered" evidence="1">
    <location>
        <begin position="1"/>
        <end position="85"/>
    </location>
</feature>
<dbReference type="Pfam" id="PF26020">
    <property type="entry name" value="LRR_16"/>
    <property type="match status" value="1"/>
</dbReference>
<dbReference type="GeneID" id="40321295"/>
<feature type="domain" description="Leucine-rich" evidence="2">
    <location>
        <begin position="136"/>
        <end position="395"/>
    </location>
</feature>
<feature type="compositionally biased region" description="Low complexity" evidence="1">
    <location>
        <begin position="42"/>
        <end position="53"/>
    </location>
</feature>
<reference evidence="3 4" key="1">
    <citation type="journal article" date="2018" name="BMC Genomics">
        <title>Genomic comparison of Trypanosoma conorhini and Trypanosoma rangeli to Trypanosoma cruzi strains of high and low virulence.</title>
        <authorList>
            <person name="Bradwell K.R."/>
            <person name="Koparde V.N."/>
            <person name="Matveyev A.V."/>
            <person name="Serrano M.G."/>
            <person name="Alves J.M."/>
            <person name="Parikh H."/>
            <person name="Huang B."/>
            <person name="Lee V."/>
            <person name="Espinosa-Alvarez O."/>
            <person name="Ortiz P.A."/>
            <person name="Costa-Martins A.G."/>
            <person name="Teixeira M.M."/>
            <person name="Buck G.A."/>
        </authorList>
    </citation>
    <scope>NUCLEOTIDE SEQUENCE [LARGE SCALE GENOMIC DNA]</scope>
    <source>
        <strain evidence="3 4">025E</strain>
    </source>
</reference>
<keyword evidence="4" id="KW-1185">Reference proteome</keyword>
<evidence type="ECO:0000313" key="4">
    <source>
        <dbReference type="Proteomes" id="UP000284403"/>
    </source>
</evidence>
<dbReference type="InterPro" id="IPR032675">
    <property type="entry name" value="LRR_dom_sf"/>
</dbReference>
<sequence>MGCRESSLRSAAANAKGETKALKPGDKFVDAESPGPSQGETSHASSLPQSSSSENRTRSPVSARQGKGKSLSPHEPSRGGKEAPDNMQLIPFLANEVDSYCAEDDYILSSGSSTSSTPQLFRVEPTRVVPKGEGTWEWWYEQVEKLRVTKDNSSRARLQDIPNRLTRQYDANKSQVELDLSWCYMERAAPYVLGRLFASPYLGELRWVTALRLDGNYFTDDGFGNMLAVMGAANESQNVFPLLKNLYLNSMNLDHCSVYGIFFYLFPVDATLADRQTPSLCIAGEAAGFPTEAYMPFRDAPHAPLFPSLEVLSLCDNPSIGNRGLAEILRCFIAPHYERRVLPVLDLSRCGINEVGVGYINEYLGQLSVAAARGDCVVVARRVVLFGNRHSSSSSGSGSGSIHAENSADPDVTLVI</sequence>
<dbReference type="EMBL" id="MKKU01000618">
    <property type="protein sequence ID" value="RNF05931.1"/>
    <property type="molecule type" value="Genomic_DNA"/>
</dbReference>
<dbReference type="SUPFAM" id="SSF52047">
    <property type="entry name" value="RNI-like"/>
    <property type="match status" value="1"/>
</dbReference>
<dbReference type="OrthoDB" id="272279at2759"/>
<dbReference type="Gene3D" id="3.80.10.10">
    <property type="entry name" value="Ribonuclease Inhibitor"/>
    <property type="match status" value="1"/>
</dbReference>
<accession>A0A422NKF4</accession>
<evidence type="ECO:0000256" key="1">
    <source>
        <dbReference type="SAM" id="MobiDB-lite"/>
    </source>
</evidence>
<feature type="region of interest" description="Disordered" evidence="1">
    <location>
        <begin position="389"/>
        <end position="416"/>
    </location>
</feature>
<dbReference type="RefSeq" id="XP_029225351.1">
    <property type="nucleotide sequence ID" value="XM_029374544.1"/>
</dbReference>
<name>A0A422NKF4_9TRYP</name>
<feature type="compositionally biased region" description="Basic and acidic residues" evidence="1">
    <location>
        <begin position="75"/>
        <end position="84"/>
    </location>
</feature>
<dbReference type="Proteomes" id="UP000284403">
    <property type="component" value="Unassembled WGS sequence"/>
</dbReference>
<evidence type="ECO:0000313" key="3">
    <source>
        <dbReference type="EMBL" id="RNF05931.1"/>
    </source>
</evidence>
<proteinExistence type="predicted"/>
<comment type="caution">
    <text evidence="3">The sequence shown here is derived from an EMBL/GenBank/DDBJ whole genome shotgun (WGS) entry which is preliminary data.</text>
</comment>
<dbReference type="AlphaFoldDB" id="A0A422NKF4"/>
<feature type="compositionally biased region" description="Basic and acidic residues" evidence="1">
    <location>
        <begin position="17"/>
        <end position="30"/>
    </location>
</feature>
<evidence type="ECO:0000259" key="2">
    <source>
        <dbReference type="Pfam" id="PF26020"/>
    </source>
</evidence>
<organism evidence="3 4">
    <name type="scientific">Trypanosoma conorhini</name>
    <dbReference type="NCBI Taxonomy" id="83891"/>
    <lineage>
        <taxon>Eukaryota</taxon>
        <taxon>Discoba</taxon>
        <taxon>Euglenozoa</taxon>
        <taxon>Kinetoplastea</taxon>
        <taxon>Metakinetoplastina</taxon>
        <taxon>Trypanosomatida</taxon>
        <taxon>Trypanosomatidae</taxon>
        <taxon>Trypanosoma</taxon>
    </lineage>
</organism>